<dbReference type="InterPro" id="IPR058240">
    <property type="entry name" value="rSAM_sf"/>
</dbReference>
<comment type="catalytic activity">
    <reaction evidence="8">
        <text>L-aspartate(89)-[ribosomal protein uS12]-hydrogen + (sulfur carrier)-SH + AH2 + 2 S-adenosyl-L-methionine = 3-methylsulfanyl-L-aspartate(89)-[ribosomal protein uS12]-hydrogen + (sulfur carrier)-H + 5'-deoxyadenosine + L-methionine + A + S-adenosyl-L-homocysteine + 2 H(+)</text>
        <dbReference type="Rhea" id="RHEA:37087"/>
        <dbReference type="Rhea" id="RHEA-COMP:10460"/>
        <dbReference type="Rhea" id="RHEA-COMP:10461"/>
        <dbReference type="Rhea" id="RHEA-COMP:14737"/>
        <dbReference type="Rhea" id="RHEA-COMP:14739"/>
        <dbReference type="ChEBI" id="CHEBI:13193"/>
        <dbReference type="ChEBI" id="CHEBI:15378"/>
        <dbReference type="ChEBI" id="CHEBI:17319"/>
        <dbReference type="ChEBI" id="CHEBI:17499"/>
        <dbReference type="ChEBI" id="CHEBI:29917"/>
        <dbReference type="ChEBI" id="CHEBI:29961"/>
        <dbReference type="ChEBI" id="CHEBI:57844"/>
        <dbReference type="ChEBI" id="CHEBI:57856"/>
        <dbReference type="ChEBI" id="CHEBI:59789"/>
        <dbReference type="ChEBI" id="CHEBI:64428"/>
        <dbReference type="ChEBI" id="CHEBI:73599"/>
        <dbReference type="EC" id="2.8.4.4"/>
    </reaction>
</comment>
<comment type="caution">
    <text evidence="12">The sequence shown here is derived from an EMBL/GenBank/DDBJ whole genome shotgun (WGS) entry which is preliminary data.</text>
</comment>
<feature type="binding site" evidence="8">
    <location>
        <position position="54"/>
    </location>
    <ligand>
        <name>[4Fe-4S] cluster</name>
        <dbReference type="ChEBI" id="CHEBI:49883"/>
        <label>1</label>
    </ligand>
</feature>
<keyword evidence="7 8" id="KW-0411">Iron-sulfur</keyword>
<dbReference type="PANTHER" id="PTHR43837:SF1">
    <property type="entry name" value="RIBOSOMAL PROTEIN US12 METHYLTHIOTRANSFERASE RIMO"/>
    <property type="match status" value="1"/>
</dbReference>
<dbReference type="HAMAP" id="MF_01865">
    <property type="entry name" value="MTTase_RimO"/>
    <property type="match status" value="1"/>
</dbReference>
<sequence length="461" mass="50621">MATQLPEPKRIGMVSLGCPKALVDSERILTRLRADGYAMSPDYAGADVVLVNTCGFLDSAKEESLEAIGEAINENGRVIVTGCMGEEAEMIRARFPQVLAITGAHQYEDVVEAVHEAAPPSQGPYIDLIPQPSEHDIKLTPRHYSYLKISEGCNHSCAFCIIPQLRGKLASRRIDAVLREAEKLVAAGTKELLVISQDTSAYGVDTRHETKPWKGREPRAHMTDLARELGQLRTPDGHAPWVRLHYVYPYPHVDAVIPLMAEGLLTPYLDIPFQHAAPKVLKAMRRPANEAKVLERIHKWRAIAPDLTIRSSFVVGFPGETEEDFQYLLDWLEEAQLDRVGGFRFEPVAGAAANDLPDPVPEEVKEERFARLMDVTARISTAKLAAKVGRTLPVIIDEVGEPDEDGDIGATGRSQADAPEIDGAVYLRNVPDTLAAGDIVQVEVEEADAHDLFGVINPALK</sequence>
<comment type="subcellular location">
    <subcellularLocation>
        <location evidence="8">Cytoplasm</location>
    </subcellularLocation>
</comment>
<comment type="cofactor">
    <cofactor evidence="8">
        <name>[4Fe-4S] cluster</name>
        <dbReference type="ChEBI" id="CHEBI:49883"/>
    </cofactor>
    <text evidence="8">Binds 2 [4Fe-4S] clusters. One cluster is coordinated with 3 cysteines and an exchangeable S-adenosyl-L-methionine.</text>
</comment>
<evidence type="ECO:0000256" key="7">
    <source>
        <dbReference type="ARBA" id="ARBA00023014"/>
    </source>
</evidence>
<dbReference type="GO" id="GO:0035599">
    <property type="term" value="F:aspartic acid methylthiotransferase activity"/>
    <property type="evidence" value="ECO:0007669"/>
    <property type="project" value="TreeGrafter"/>
</dbReference>
<dbReference type="NCBIfam" id="TIGR01125">
    <property type="entry name" value="30S ribosomal protein S12 methylthiotransferase RimO"/>
    <property type="match status" value="1"/>
</dbReference>
<feature type="binding site" evidence="8">
    <location>
        <position position="18"/>
    </location>
    <ligand>
        <name>[4Fe-4S] cluster</name>
        <dbReference type="ChEBI" id="CHEBI:49883"/>
        <label>1</label>
    </ligand>
</feature>
<evidence type="ECO:0000259" key="11">
    <source>
        <dbReference type="PROSITE" id="PS51918"/>
    </source>
</evidence>
<dbReference type="PROSITE" id="PS51449">
    <property type="entry name" value="MTTASE_N"/>
    <property type="match status" value="1"/>
</dbReference>
<dbReference type="InterPro" id="IPR002792">
    <property type="entry name" value="TRAM_dom"/>
</dbReference>
<dbReference type="AlphaFoldDB" id="A0A0H0XPS7"/>
<keyword evidence="4 8" id="KW-0949">S-adenosyl-L-methionine</keyword>
<dbReference type="PROSITE" id="PS50926">
    <property type="entry name" value="TRAM"/>
    <property type="match status" value="1"/>
</dbReference>
<dbReference type="InterPro" id="IPR005839">
    <property type="entry name" value="Methylthiotransferase"/>
</dbReference>
<feature type="domain" description="MTTase N-terminal" evidence="10">
    <location>
        <begin position="9"/>
        <end position="119"/>
    </location>
</feature>
<keyword evidence="5 8" id="KW-0479">Metal-binding</keyword>
<dbReference type="GO" id="GO:0006400">
    <property type="term" value="P:tRNA modification"/>
    <property type="evidence" value="ECO:0007669"/>
    <property type="project" value="InterPro"/>
</dbReference>
<dbReference type="Pfam" id="PF04055">
    <property type="entry name" value="Radical_SAM"/>
    <property type="match status" value="1"/>
</dbReference>
<dbReference type="GO" id="GO:0046872">
    <property type="term" value="F:metal ion binding"/>
    <property type="evidence" value="ECO:0007669"/>
    <property type="project" value="UniProtKB-KW"/>
</dbReference>
<dbReference type="SFLD" id="SFLDS00029">
    <property type="entry name" value="Radical_SAM"/>
    <property type="match status" value="1"/>
</dbReference>
<dbReference type="InterPro" id="IPR007197">
    <property type="entry name" value="rSAM"/>
</dbReference>
<dbReference type="EMBL" id="LBHU01000001">
    <property type="protein sequence ID" value="KLI64314.1"/>
    <property type="molecule type" value="Genomic_DNA"/>
</dbReference>
<evidence type="ECO:0000256" key="8">
    <source>
        <dbReference type="HAMAP-Rule" id="MF_01865"/>
    </source>
</evidence>
<dbReference type="GO" id="GO:0005829">
    <property type="term" value="C:cytosol"/>
    <property type="evidence" value="ECO:0007669"/>
    <property type="project" value="TreeGrafter"/>
</dbReference>
<name>A0A0H0XPS7_9SPHN</name>
<keyword evidence="2 8" id="KW-0963">Cytoplasm</keyword>
<feature type="binding site" evidence="8">
    <location>
        <position position="83"/>
    </location>
    <ligand>
        <name>[4Fe-4S] cluster</name>
        <dbReference type="ChEBI" id="CHEBI:49883"/>
        <label>1</label>
    </ligand>
</feature>
<feature type="binding site" evidence="8">
    <location>
        <position position="160"/>
    </location>
    <ligand>
        <name>[4Fe-4S] cluster</name>
        <dbReference type="ChEBI" id="CHEBI:49883"/>
        <label>2</label>
        <note>4Fe-4S-S-AdoMet</note>
    </ligand>
</feature>
<reference evidence="12 13" key="1">
    <citation type="submission" date="2015-04" db="EMBL/GenBank/DDBJ databases">
        <title>The draft genome sequence of Erythrobacter marinus HWDM-33.</title>
        <authorList>
            <person name="Zhuang L."/>
            <person name="Liu Y."/>
            <person name="Shao Z."/>
        </authorList>
    </citation>
    <scope>NUCLEOTIDE SEQUENCE [LARGE SCALE GENOMIC DNA]</scope>
    <source>
        <strain evidence="12 13">HWDM-33</strain>
    </source>
</reference>
<dbReference type="PROSITE" id="PS51918">
    <property type="entry name" value="RADICAL_SAM"/>
    <property type="match status" value="1"/>
</dbReference>
<dbReference type="SUPFAM" id="SSF102114">
    <property type="entry name" value="Radical SAM enzymes"/>
    <property type="match status" value="1"/>
</dbReference>
<dbReference type="GO" id="GO:0103039">
    <property type="term" value="F:protein methylthiotransferase activity"/>
    <property type="evidence" value="ECO:0007669"/>
    <property type="project" value="UniProtKB-EC"/>
</dbReference>
<dbReference type="InterPro" id="IPR020612">
    <property type="entry name" value="Methylthiotransferase_CS"/>
</dbReference>
<dbReference type="SFLD" id="SFLDG01061">
    <property type="entry name" value="methylthiotransferase"/>
    <property type="match status" value="1"/>
</dbReference>
<evidence type="ECO:0000256" key="3">
    <source>
        <dbReference type="ARBA" id="ARBA00022679"/>
    </source>
</evidence>
<evidence type="ECO:0000313" key="13">
    <source>
        <dbReference type="Proteomes" id="UP000053455"/>
    </source>
</evidence>
<dbReference type="RefSeq" id="WP_047092176.1">
    <property type="nucleotide sequence ID" value="NZ_LBHU01000001.1"/>
</dbReference>
<dbReference type="PROSITE" id="PS01278">
    <property type="entry name" value="MTTASE_RADICAL"/>
    <property type="match status" value="1"/>
</dbReference>
<dbReference type="CDD" id="cd01335">
    <property type="entry name" value="Radical_SAM"/>
    <property type="match status" value="1"/>
</dbReference>
<comment type="function">
    <text evidence="8">Catalyzes the methylthiolation of an aspartic acid residue of ribosomal protein uS12.</text>
</comment>
<dbReference type="InterPro" id="IPR006638">
    <property type="entry name" value="Elp3/MiaA/NifB-like_rSAM"/>
</dbReference>
<dbReference type="EC" id="2.8.4.4" evidence="8"/>
<evidence type="ECO:0000313" key="12">
    <source>
        <dbReference type="EMBL" id="KLI64314.1"/>
    </source>
</evidence>
<dbReference type="InterPro" id="IPR013848">
    <property type="entry name" value="Methylthiotransferase_N"/>
</dbReference>
<organism evidence="12 13">
    <name type="scientific">Aurantiacibacter marinus</name>
    <dbReference type="NCBI Taxonomy" id="874156"/>
    <lineage>
        <taxon>Bacteria</taxon>
        <taxon>Pseudomonadati</taxon>
        <taxon>Pseudomonadota</taxon>
        <taxon>Alphaproteobacteria</taxon>
        <taxon>Sphingomonadales</taxon>
        <taxon>Erythrobacteraceae</taxon>
        <taxon>Aurantiacibacter</taxon>
    </lineage>
</organism>
<comment type="similarity">
    <text evidence="8">Belongs to the methylthiotransferase family. RimO subfamily.</text>
</comment>
<feature type="domain" description="Radical SAM core" evidence="11">
    <location>
        <begin position="139"/>
        <end position="382"/>
    </location>
</feature>
<dbReference type="InterPro" id="IPR005840">
    <property type="entry name" value="Ribosomal_uS12_MeSTrfase_RimO"/>
</dbReference>
<keyword evidence="13" id="KW-1185">Reference proteome</keyword>
<dbReference type="OrthoDB" id="9805215at2"/>
<keyword evidence="6 8" id="KW-0408">Iron</keyword>
<feature type="domain" description="TRAM" evidence="9">
    <location>
        <begin position="385"/>
        <end position="458"/>
    </location>
</feature>
<dbReference type="PANTHER" id="PTHR43837">
    <property type="entry name" value="RIBOSOMAL PROTEIN S12 METHYLTHIOTRANSFERASE RIMO"/>
    <property type="match status" value="1"/>
</dbReference>
<dbReference type="SFLD" id="SFLDF00274">
    <property type="entry name" value="ribosomal_protein_S12_methylth"/>
    <property type="match status" value="1"/>
</dbReference>
<dbReference type="GO" id="GO:0005840">
    <property type="term" value="C:ribosome"/>
    <property type="evidence" value="ECO:0007669"/>
    <property type="project" value="UniProtKB-KW"/>
</dbReference>
<evidence type="ECO:0000256" key="4">
    <source>
        <dbReference type="ARBA" id="ARBA00022691"/>
    </source>
</evidence>
<dbReference type="Gene3D" id="2.40.50.140">
    <property type="entry name" value="Nucleic acid-binding proteins"/>
    <property type="match status" value="1"/>
</dbReference>
<proteinExistence type="inferred from homology"/>
<keyword evidence="3 8" id="KW-0808">Transferase</keyword>
<dbReference type="FunFam" id="3.40.50.12160:FF:000002">
    <property type="entry name" value="Ribosomal protein S12 methylthiotransferase RimO"/>
    <property type="match status" value="1"/>
</dbReference>
<dbReference type="Gene3D" id="3.80.30.20">
    <property type="entry name" value="tm_1862 like domain"/>
    <property type="match status" value="1"/>
</dbReference>
<dbReference type="NCBIfam" id="TIGR00089">
    <property type="entry name" value="MiaB/RimO family radical SAM methylthiotransferase"/>
    <property type="match status" value="1"/>
</dbReference>
<dbReference type="SMART" id="SM00729">
    <property type="entry name" value="Elp3"/>
    <property type="match status" value="1"/>
</dbReference>
<dbReference type="Proteomes" id="UP000053455">
    <property type="component" value="Unassembled WGS sequence"/>
</dbReference>
<dbReference type="FunFam" id="3.80.30.20:FF:000001">
    <property type="entry name" value="tRNA-2-methylthio-N(6)-dimethylallyladenosine synthase 2"/>
    <property type="match status" value="1"/>
</dbReference>
<keyword evidence="1 8" id="KW-0004">4Fe-4S</keyword>
<evidence type="ECO:0000256" key="5">
    <source>
        <dbReference type="ARBA" id="ARBA00022723"/>
    </source>
</evidence>
<evidence type="ECO:0000256" key="6">
    <source>
        <dbReference type="ARBA" id="ARBA00023004"/>
    </source>
</evidence>
<evidence type="ECO:0000256" key="2">
    <source>
        <dbReference type="ARBA" id="ARBA00022490"/>
    </source>
</evidence>
<evidence type="ECO:0000259" key="9">
    <source>
        <dbReference type="PROSITE" id="PS50926"/>
    </source>
</evidence>
<gene>
    <name evidence="8" type="primary">rimO</name>
    <name evidence="12" type="ORF">AAV99_01360</name>
</gene>
<keyword evidence="12" id="KW-0689">Ribosomal protein</keyword>
<protein>
    <recommendedName>
        <fullName evidence="8">Ribosomal protein uS12 methylthiotransferase RimO</fullName>
        <shortName evidence="8">uS12 MTTase</shortName>
        <shortName evidence="8">uS12 methylthiotransferase</shortName>
        <ecNumber evidence="8">2.8.4.4</ecNumber>
    </recommendedName>
    <alternativeName>
        <fullName evidence="8">Ribosomal protein uS12 (aspartate-C(3))-methylthiotransferase</fullName>
    </alternativeName>
    <alternativeName>
        <fullName evidence="8">Ribosome maturation factor RimO</fullName>
    </alternativeName>
</protein>
<dbReference type="PATRIC" id="fig|874156.12.peg.282"/>
<dbReference type="InterPro" id="IPR012340">
    <property type="entry name" value="NA-bd_OB-fold"/>
</dbReference>
<dbReference type="InterPro" id="IPR023404">
    <property type="entry name" value="rSAM_horseshoe"/>
</dbReference>
<keyword evidence="12" id="KW-0687">Ribonucleoprotein</keyword>
<dbReference type="SFLD" id="SFLDG01082">
    <property type="entry name" value="B12-binding_domain_containing"/>
    <property type="match status" value="1"/>
</dbReference>
<evidence type="ECO:0000259" key="10">
    <source>
        <dbReference type="PROSITE" id="PS51449"/>
    </source>
</evidence>
<accession>A0A0H0XPS7</accession>
<dbReference type="Gene3D" id="3.40.50.12160">
    <property type="entry name" value="Methylthiotransferase, N-terminal domain"/>
    <property type="match status" value="1"/>
</dbReference>
<dbReference type="GO" id="GO:0051539">
    <property type="term" value="F:4 iron, 4 sulfur cluster binding"/>
    <property type="evidence" value="ECO:0007669"/>
    <property type="project" value="UniProtKB-UniRule"/>
</dbReference>
<feature type="binding site" evidence="8">
    <location>
        <position position="157"/>
    </location>
    <ligand>
        <name>[4Fe-4S] cluster</name>
        <dbReference type="ChEBI" id="CHEBI:49883"/>
        <label>2</label>
        <note>4Fe-4S-S-AdoMet</note>
    </ligand>
</feature>
<dbReference type="STRING" id="874156.GCA_001021555_01010"/>
<dbReference type="Pfam" id="PF18693">
    <property type="entry name" value="TRAM_2"/>
    <property type="match status" value="1"/>
</dbReference>
<evidence type="ECO:0000256" key="1">
    <source>
        <dbReference type="ARBA" id="ARBA00022485"/>
    </source>
</evidence>
<feature type="binding site" evidence="8">
    <location>
        <position position="153"/>
    </location>
    <ligand>
        <name>[4Fe-4S] cluster</name>
        <dbReference type="ChEBI" id="CHEBI:49883"/>
        <label>2</label>
        <note>4Fe-4S-S-AdoMet</note>
    </ligand>
</feature>
<dbReference type="Pfam" id="PF00919">
    <property type="entry name" value="UPF0004"/>
    <property type="match status" value="1"/>
</dbReference>
<dbReference type="InterPro" id="IPR038135">
    <property type="entry name" value="Methylthiotransferase_N_sf"/>
</dbReference>